<gene>
    <name evidence="1" type="ordered locus">Mfer_0929</name>
</gene>
<name>E3GZJ5_METFV</name>
<proteinExistence type="predicted"/>
<organism evidence="1 2">
    <name type="scientific">Methanothermus fervidus (strain ATCC 43054 / DSM 2088 / JCM 10308 / V24 S)</name>
    <dbReference type="NCBI Taxonomy" id="523846"/>
    <lineage>
        <taxon>Archaea</taxon>
        <taxon>Methanobacteriati</taxon>
        <taxon>Methanobacteriota</taxon>
        <taxon>Methanomada group</taxon>
        <taxon>Methanobacteria</taxon>
        <taxon>Methanobacteriales</taxon>
        <taxon>Methanothermaceae</taxon>
        <taxon>Methanothermus</taxon>
    </lineage>
</organism>
<dbReference type="KEGG" id="mfv:Mfer_0929"/>
<dbReference type="HOGENOM" id="CLU_3282841_0_0_2"/>
<protein>
    <submittedName>
        <fullName evidence="1">Uncharacterized protein</fullName>
    </submittedName>
</protein>
<evidence type="ECO:0000313" key="1">
    <source>
        <dbReference type="EMBL" id="ADP77727.1"/>
    </source>
</evidence>
<accession>E3GZJ5</accession>
<reference evidence="1 2" key="1">
    <citation type="journal article" date="2010" name="Stand. Genomic Sci.">
        <title>Complete genome sequence of Methanothermus fervidus type strain (V24S).</title>
        <authorList>
            <person name="Anderson I."/>
            <person name="Djao O.D."/>
            <person name="Misra M."/>
            <person name="Chertkov O."/>
            <person name="Nolan M."/>
            <person name="Lucas S."/>
            <person name="Lapidus A."/>
            <person name="Del Rio T.G."/>
            <person name="Tice H."/>
            <person name="Cheng J.F."/>
            <person name="Tapia R."/>
            <person name="Han C."/>
            <person name="Goodwin L."/>
            <person name="Pitluck S."/>
            <person name="Liolios K."/>
            <person name="Ivanova N."/>
            <person name="Mavromatis K."/>
            <person name="Mikhailova N."/>
            <person name="Pati A."/>
            <person name="Brambilla E."/>
            <person name="Chen A."/>
            <person name="Palaniappan K."/>
            <person name="Land M."/>
            <person name="Hauser L."/>
            <person name="Chang Y.J."/>
            <person name="Jeffries C.D."/>
            <person name="Sikorski J."/>
            <person name="Spring S."/>
            <person name="Rohde M."/>
            <person name="Eichinger K."/>
            <person name="Huber H."/>
            <person name="Wirth R."/>
            <person name="Goker M."/>
            <person name="Detter J.C."/>
            <person name="Woyke T."/>
            <person name="Bristow J."/>
            <person name="Eisen J.A."/>
            <person name="Markowitz V."/>
            <person name="Hugenholtz P."/>
            <person name="Klenk H.P."/>
            <person name="Kyrpides N.C."/>
        </authorList>
    </citation>
    <scope>NUCLEOTIDE SEQUENCE [LARGE SCALE GENOMIC DNA]</scope>
    <source>
        <strain evidence="2">ATCC 43054 / DSM 2088 / JCM 10308 / V24 S</strain>
    </source>
</reference>
<dbReference type="STRING" id="523846.Mfer_0929"/>
<sequence length="40" mass="4650">MHKKYYITNPVNGIKVRYKELTITLKPNETKTIILGGYPI</sequence>
<evidence type="ECO:0000313" key="2">
    <source>
        <dbReference type="Proteomes" id="UP000002315"/>
    </source>
</evidence>
<keyword evidence="2" id="KW-1185">Reference proteome</keyword>
<dbReference type="Proteomes" id="UP000002315">
    <property type="component" value="Chromosome"/>
</dbReference>
<dbReference type="AlphaFoldDB" id="E3GZJ5"/>
<dbReference type="EMBL" id="CP002278">
    <property type="protein sequence ID" value="ADP77727.1"/>
    <property type="molecule type" value="Genomic_DNA"/>
</dbReference>